<proteinExistence type="predicted"/>
<dbReference type="AlphaFoldDB" id="A0A183UJD3"/>
<evidence type="ECO:0000313" key="1">
    <source>
        <dbReference type="EMBL" id="VDM39927.1"/>
    </source>
</evidence>
<keyword evidence="2" id="KW-1185">Reference proteome</keyword>
<protein>
    <submittedName>
        <fullName evidence="1 3">Uncharacterized protein</fullName>
    </submittedName>
</protein>
<dbReference type="EMBL" id="UYWY01019952">
    <property type="protein sequence ID" value="VDM39927.1"/>
    <property type="molecule type" value="Genomic_DNA"/>
</dbReference>
<organism evidence="2 3">
    <name type="scientific">Toxocara canis</name>
    <name type="common">Canine roundworm</name>
    <dbReference type="NCBI Taxonomy" id="6265"/>
    <lineage>
        <taxon>Eukaryota</taxon>
        <taxon>Metazoa</taxon>
        <taxon>Ecdysozoa</taxon>
        <taxon>Nematoda</taxon>
        <taxon>Chromadorea</taxon>
        <taxon>Rhabditida</taxon>
        <taxon>Spirurina</taxon>
        <taxon>Ascaridomorpha</taxon>
        <taxon>Ascaridoidea</taxon>
        <taxon>Toxocaridae</taxon>
        <taxon>Toxocara</taxon>
    </lineage>
</organism>
<evidence type="ECO:0000313" key="2">
    <source>
        <dbReference type="Proteomes" id="UP000050794"/>
    </source>
</evidence>
<sequence>MSIEVLPDPPVAVHSPPPQQIRALKMQSKFAWVHFAVVAQCQQYELYETLRVTPFRLASSENEIWDEDIIDCLNVFTASLPTC</sequence>
<reference evidence="3" key="1">
    <citation type="submission" date="2016-06" db="UniProtKB">
        <authorList>
            <consortium name="WormBaseParasite"/>
        </authorList>
    </citation>
    <scope>IDENTIFICATION</scope>
</reference>
<name>A0A183UJD3_TOXCA</name>
<dbReference type="WBParaSite" id="TCNE_0000860301-mRNA-1">
    <property type="protein sequence ID" value="TCNE_0000860301-mRNA-1"/>
    <property type="gene ID" value="TCNE_0000860301"/>
</dbReference>
<evidence type="ECO:0000313" key="3">
    <source>
        <dbReference type="WBParaSite" id="TCNE_0000860301-mRNA-1"/>
    </source>
</evidence>
<dbReference type="Proteomes" id="UP000050794">
    <property type="component" value="Unassembled WGS sequence"/>
</dbReference>
<accession>A0A183UJD3</accession>
<gene>
    <name evidence="1" type="ORF">TCNE_LOCUS8606</name>
</gene>
<reference evidence="1 2" key="2">
    <citation type="submission" date="2018-11" db="EMBL/GenBank/DDBJ databases">
        <authorList>
            <consortium name="Pathogen Informatics"/>
        </authorList>
    </citation>
    <scope>NUCLEOTIDE SEQUENCE [LARGE SCALE GENOMIC DNA]</scope>
</reference>